<dbReference type="SUPFAM" id="SSF52091">
    <property type="entry name" value="SpoIIaa-like"/>
    <property type="match status" value="1"/>
</dbReference>
<dbReference type="STRING" id="1348853.LK12_03665"/>
<keyword evidence="2" id="KW-1185">Reference proteome</keyword>
<dbReference type="RefSeq" id="WP_039279390.1">
    <property type="nucleotide sequence ID" value="NZ_JTDI01000001.1"/>
</dbReference>
<comment type="caution">
    <text evidence="1">The sequence shown here is derived from an EMBL/GenBank/DDBJ whole genome shotgun (WGS) entry which is preliminary data.</text>
</comment>
<proteinExistence type="predicted"/>
<reference evidence="1 2" key="1">
    <citation type="submission" date="2014-10" db="EMBL/GenBank/DDBJ databases">
        <title>Genome sequence of Novosphingobium malaysiense MUSC 273(T).</title>
        <authorList>
            <person name="Lee L.-H."/>
        </authorList>
    </citation>
    <scope>NUCLEOTIDE SEQUENCE [LARGE SCALE GENOMIC DNA]</scope>
    <source>
        <strain evidence="1 2">MUSC 273</strain>
    </source>
</reference>
<organism evidence="1 2">
    <name type="scientific">Novosphingobium malaysiense</name>
    <dbReference type="NCBI Taxonomy" id="1348853"/>
    <lineage>
        <taxon>Bacteria</taxon>
        <taxon>Pseudomonadati</taxon>
        <taxon>Pseudomonadota</taxon>
        <taxon>Alphaproteobacteria</taxon>
        <taxon>Sphingomonadales</taxon>
        <taxon>Sphingomonadaceae</taxon>
        <taxon>Novosphingobium</taxon>
    </lineage>
</organism>
<protein>
    <submittedName>
        <fullName evidence="1">Universal stress protein UspA</fullName>
    </submittedName>
</protein>
<evidence type="ECO:0000313" key="1">
    <source>
        <dbReference type="EMBL" id="KHK93393.1"/>
    </source>
</evidence>
<dbReference type="Pfam" id="PF11964">
    <property type="entry name" value="SpoIIAA-like"/>
    <property type="match status" value="1"/>
</dbReference>
<name>A0A0B1ZW31_9SPHN</name>
<dbReference type="Gene3D" id="3.40.50.10600">
    <property type="entry name" value="SpoIIaa-like domains"/>
    <property type="match status" value="1"/>
</dbReference>
<sequence length="123" mass="14022">MLKIDEENGLLRIRASGKLESSDYDDFVPRFEQLVGRKPGKLPMVIELASDFAGWDLGGLWRDLKFDAHHKDSFGRIAIVGDAKWEEWGTRLSDPLIRAEMKFFEASQHQVAENWARSGEDTA</sequence>
<dbReference type="InterPro" id="IPR036513">
    <property type="entry name" value="STAS_dom_sf"/>
</dbReference>
<evidence type="ECO:0000313" key="2">
    <source>
        <dbReference type="Proteomes" id="UP000031057"/>
    </source>
</evidence>
<gene>
    <name evidence="1" type="ORF">LK12_03665</name>
</gene>
<dbReference type="AlphaFoldDB" id="A0A0B1ZW31"/>
<dbReference type="Proteomes" id="UP000031057">
    <property type="component" value="Unassembled WGS sequence"/>
</dbReference>
<dbReference type="InterPro" id="IPR038396">
    <property type="entry name" value="SpoIIAA-like_sf"/>
</dbReference>
<dbReference type="InterPro" id="IPR021866">
    <property type="entry name" value="SpoIIAA-like"/>
</dbReference>
<dbReference type="EMBL" id="JTDI01000001">
    <property type="protein sequence ID" value="KHK93393.1"/>
    <property type="molecule type" value="Genomic_DNA"/>
</dbReference>
<accession>A0A0B1ZW31</accession>